<feature type="domain" description="Siphovirus-type tail component RIFT-related" evidence="1">
    <location>
        <begin position="24"/>
        <end position="133"/>
    </location>
</feature>
<evidence type="ECO:0000313" key="2">
    <source>
        <dbReference type="EMBL" id="KXZ21809.1"/>
    </source>
</evidence>
<evidence type="ECO:0000259" key="1">
    <source>
        <dbReference type="Pfam" id="PF05709"/>
    </source>
</evidence>
<keyword evidence="3" id="KW-1185">Reference proteome</keyword>
<dbReference type="EMBL" id="LSBA01000006">
    <property type="protein sequence ID" value="KXZ21809.1"/>
    <property type="molecule type" value="Genomic_DNA"/>
</dbReference>
<dbReference type="Gene3D" id="2.40.30.200">
    <property type="match status" value="1"/>
</dbReference>
<dbReference type="OrthoDB" id="2913118at2"/>
<dbReference type="Pfam" id="PF05709">
    <property type="entry name" value="Sipho_tail"/>
    <property type="match status" value="1"/>
</dbReference>
<dbReference type="Proteomes" id="UP000075430">
    <property type="component" value="Unassembled WGS sequence"/>
</dbReference>
<dbReference type="STRING" id="1793963.AXI58_12775"/>
<dbReference type="InterPro" id="IPR008841">
    <property type="entry name" value="Siphovirus-type_tail_N"/>
</dbReference>
<comment type="caution">
    <text evidence="2">The sequence shown here is derived from an EMBL/GenBank/DDBJ whole genome shotgun (WGS) entry which is preliminary data.</text>
</comment>
<dbReference type="RefSeq" id="WP_061521165.1">
    <property type="nucleotide sequence ID" value="NZ_JARLZY010000005.1"/>
</dbReference>
<accession>A0A150F9W1</accession>
<protein>
    <submittedName>
        <fullName evidence="2">Phage tail protein</fullName>
    </submittedName>
</protein>
<gene>
    <name evidence="2" type="ORF">AXI58_12775</name>
</gene>
<proteinExistence type="predicted"/>
<organism evidence="2 3">
    <name type="scientific">Bacillus nakamurai</name>
    <dbReference type="NCBI Taxonomy" id="1793963"/>
    <lineage>
        <taxon>Bacteria</taxon>
        <taxon>Bacillati</taxon>
        <taxon>Bacillota</taxon>
        <taxon>Bacilli</taxon>
        <taxon>Bacillales</taxon>
        <taxon>Bacillaceae</taxon>
        <taxon>Bacillus</taxon>
    </lineage>
</organism>
<dbReference type="AlphaFoldDB" id="A0A150F9W1"/>
<evidence type="ECO:0000313" key="3">
    <source>
        <dbReference type="Proteomes" id="UP000075430"/>
    </source>
</evidence>
<reference evidence="3" key="1">
    <citation type="submission" date="2016-02" db="EMBL/GenBank/DDBJ databases">
        <authorList>
            <person name="Dunlap C."/>
        </authorList>
    </citation>
    <scope>NUCLEOTIDE SEQUENCE [LARGE SCALE GENOMIC DNA]</scope>
    <source>
        <strain evidence="3">NRRL B-41092</strain>
    </source>
</reference>
<name>A0A150F9W1_9BACI</name>
<sequence length="279" mass="32447">MLDLYIDFNNGMGEQSLTGILPRFKVRSFTPDSPNIERETTTLPRINGLVLPQHPRDVVYKERGIKVDFLLDSVIAETFYQNRHELYSLLVQPFPYYISTDLLPNRRFLVTCDGNFTITKDKQKNHATFTVDFTDILGLAESKYTSSTIQNFNGEHWSPGMGILRRDDLEYHFKNQKRFSVYNPGGAAVNTLQHDYNVFLWAKGTNVTIANRTNGEKLKIEQELKRSQKVTFIRQYTVIGDKRLKTSGRLPTLDVGWNDFEIINSNDFEILFDTRFYYK</sequence>